<dbReference type="InterPro" id="IPR016181">
    <property type="entry name" value="Acyl_CoA_acyltransferase"/>
</dbReference>
<reference evidence="2 3" key="1">
    <citation type="submission" date="2018-10" db="EMBL/GenBank/DDBJ databases">
        <title>Falsibacillus sp. genome draft.</title>
        <authorList>
            <person name="Shi S."/>
        </authorList>
    </citation>
    <scope>NUCLEOTIDE SEQUENCE [LARGE SCALE GENOMIC DNA]</scope>
    <source>
        <strain evidence="2 3">GY 10110</strain>
    </source>
</reference>
<evidence type="ECO:0000259" key="1">
    <source>
        <dbReference type="PROSITE" id="PS51186"/>
    </source>
</evidence>
<keyword evidence="2" id="KW-0808">Transferase</keyword>
<proteinExistence type="predicted"/>
<dbReference type="Pfam" id="PF00583">
    <property type="entry name" value="Acetyltransf_1"/>
    <property type="match status" value="1"/>
</dbReference>
<name>A0A3L7JZW4_9BACI</name>
<sequence length="151" mass="17255">MNRLHAKQILNWKYEQPYDFYNNEENEENLAELLENHYFSAVDQHDVLIGYCCIGKAAQVPTGSQFGAYTEEMDDIGIGLRPDLTGQGFGKTFFKSVIEFVSVKKGNGPLRLTVADFNERAIHLYKQFGFKKVLEFNRGTSTFVTMIKPVD</sequence>
<dbReference type="SUPFAM" id="SSF55729">
    <property type="entry name" value="Acyl-CoA N-acyltransferases (Nat)"/>
    <property type="match status" value="1"/>
</dbReference>
<evidence type="ECO:0000313" key="3">
    <source>
        <dbReference type="Proteomes" id="UP000276770"/>
    </source>
</evidence>
<dbReference type="AlphaFoldDB" id="A0A3L7JZW4"/>
<gene>
    <name evidence="2" type="ORF">D9X91_08010</name>
</gene>
<dbReference type="InterPro" id="IPR000182">
    <property type="entry name" value="GNAT_dom"/>
</dbReference>
<evidence type="ECO:0000313" key="2">
    <source>
        <dbReference type="EMBL" id="RLQ96343.1"/>
    </source>
</evidence>
<protein>
    <submittedName>
        <fullName evidence="2">N-acetyltransferase</fullName>
    </submittedName>
</protein>
<dbReference type="Proteomes" id="UP000276770">
    <property type="component" value="Unassembled WGS sequence"/>
</dbReference>
<organism evidence="2 3">
    <name type="scientific">Falsibacillus albus</name>
    <dbReference type="NCBI Taxonomy" id="2478915"/>
    <lineage>
        <taxon>Bacteria</taxon>
        <taxon>Bacillati</taxon>
        <taxon>Bacillota</taxon>
        <taxon>Bacilli</taxon>
        <taxon>Bacillales</taxon>
        <taxon>Bacillaceae</taxon>
        <taxon>Falsibacillus</taxon>
    </lineage>
</organism>
<accession>A0A3L7JZW4</accession>
<dbReference type="GO" id="GO:0016747">
    <property type="term" value="F:acyltransferase activity, transferring groups other than amino-acyl groups"/>
    <property type="evidence" value="ECO:0007669"/>
    <property type="project" value="InterPro"/>
</dbReference>
<dbReference type="EMBL" id="RCVZ01000004">
    <property type="protein sequence ID" value="RLQ96343.1"/>
    <property type="molecule type" value="Genomic_DNA"/>
</dbReference>
<keyword evidence="3" id="KW-1185">Reference proteome</keyword>
<dbReference type="PROSITE" id="PS51186">
    <property type="entry name" value="GNAT"/>
    <property type="match status" value="1"/>
</dbReference>
<dbReference type="Gene3D" id="3.40.630.30">
    <property type="match status" value="1"/>
</dbReference>
<dbReference type="OrthoDB" id="423921at2"/>
<comment type="caution">
    <text evidence="2">The sequence shown here is derived from an EMBL/GenBank/DDBJ whole genome shotgun (WGS) entry which is preliminary data.</text>
</comment>
<feature type="domain" description="N-acetyltransferase" evidence="1">
    <location>
        <begin position="1"/>
        <end position="151"/>
    </location>
</feature>